<evidence type="ECO:0000259" key="3">
    <source>
        <dbReference type="PROSITE" id="PS51462"/>
    </source>
</evidence>
<feature type="domain" description="Nudix hydrolase" evidence="3">
    <location>
        <begin position="99"/>
        <end position="262"/>
    </location>
</feature>
<dbReference type="SUPFAM" id="SSF55811">
    <property type="entry name" value="Nudix"/>
    <property type="match status" value="1"/>
</dbReference>
<dbReference type="GO" id="GO:0019693">
    <property type="term" value="P:ribose phosphate metabolic process"/>
    <property type="evidence" value="ECO:0007669"/>
    <property type="project" value="TreeGrafter"/>
</dbReference>
<feature type="non-terminal residue" evidence="4">
    <location>
        <position position="1"/>
    </location>
</feature>
<dbReference type="EMBL" id="JANBQF010000637">
    <property type="protein sequence ID" value="KAJ1999814.1"/>
    <property type="molecule type" value="Genomic_DNA"/>
</dbReference>
<dbReference type="GO" id="GO:0080042">
    <property type="term" value="F:ADP-glucose pyrophosphohydrolase activity"/>
    <property type="evidence" value="ECO:0007669"/>
    <property type="project" value="TreeGrafter"/>
</dbReference>
<accession>A0A9W8BF95</accession>
<organism evidence="4 5">
    <name type="scientific">Coemansia thaxteri</name>
    <dbReference type="NCBI Taxonomy" id="2663907"/>
    <lineage>
        <taxon>Eukaryota</taxon>
        <taxon>Fungi</taxon>
        <taxon>Fungi incertae sedis</taxon>
        <taxon>Zoopagomycota</taxon>
        <taxon>Kickxellomycotina</taxon>
        <taxon>Kickxellomycetes</taxon>
        <taxon>Kickxellales</taxon>
        <taxon>Kickxellaceae</taxon>
        <taxon>Coemansia</taxon>
    </lineage>
</organism>
<dbReference type="OrthoDB" id="10249920at2759"/>
<dbReference type="Gene3D" id="3.90.79.10">
    <property type="entry name" value="Nucleoside Triphosphate Pyrophosphohydrolase"/>
    <property type="match status" value="1"/>
</dbReference>
<evidence type="ECO:0000256" key="2">
    <source>
        <dbReference type="ARBA" id="ARBA00022801"/>
    </source>
</evidence>
<dbReference type="InterPro" id="IPR015797">
    <property type="entry name" value="NUDIX_hydrolase-like_dom_sf"/>
</dbReference>
<keyword evidence="5" id="KW-1185">Reference proteome</keyword>
<evidence type="ECO:0000313" key="4">
    <source>
        <dbReference type="EMBL" id="KAJ1999814.1"/>
    </source>
</evidence>
<dbReference type="AlphaFoldDB" id="A0A9W8BF95"/>
<evidence type="ECO:0000313" key="5">
    <source>
        <dbReference type="Proteomes" id="UP001150907"/>
    </source>
</evidence>
<dbReference type="GO" id="GO:0006753">
    <property type="term" value="P:nucleoside phosphate metabolic process"/>
    <property type="evidence" value="ECO:0007669"/>
    <property type="project" value="TreeGrafter"/>
</dbReference>
<comment type="cofactor">
    <cofactor evidence="1">
        <name>Mg(2+)</name>
        <dbReference type="ChEBI" id="CHEBI:18420"/>
    </cofactor>
</comment>
<sequence>SPSALAAATVVLEKSRVAVRIECPAHIPASLAQIQQFPPLVAWLHSLDRQLAAGGNQRITVRALRIQSADVFGPGNVGFVKFAADASDGEGHVPGVVFLRGDSVAVLLILRSADQCSEERVPSFRDARGLAVVVEQPRAAVPSAALRELPAGMMDAGGVRFAAAAVRELLEETGVCVEPHELVDLTGPRPLLASPGACDEAVALLACEKTLHPDAIAAIAGRRAGLRAAGERTTVRLVRLCDLWACSRDMKTVAALALWDRRHATGDC</sequence>
<dbReference type="Proteomes" id="UP001150907">
    <property type="component" value="Unassembled WGS sequence"/>
</dbReference>
<dbReference type="PANTHER" id="PTHR11839:SF18">
    <property type="entry name" value="NUDIX HYDROLASE DOMAIN-CONTAINING PROTEIN"/>
    <property type="match status" value="1"/>
</dbReference>
<protein>
    <recommendedName>
        <fullName evidence="3">Nudix hydrolase domain-containing protein</fullName>
    </recommendedName>
</protein>
<proteinExistence type="predicted"/>
<reference evidence="4" key="1">
    <citation type="submission" date="2022-07" db="EMBL/GenBank/DDBJ databases">
        <title>Phylogenomic reconstructions and comparative analyses of Kickxellomycotina fungi.</title>
        <authorList>
            <person name="Reynolds N.K."/>
            <person name="Stajich J.E."/>
            <person name="Barry K."/>
            <person name="Grigoriev I.V."/>
            <person name="Crous P."/>
            <person name="Smith M.E."/>
        </authorList>
    </citation>
    <scope>NUCLEOTIDE SEQUENCE</scope>
    <source>
        <strain evidence="4">IMI 214461</strain>
    </source>
</reference>
<gene>
    <name evidence="4" type="ORF">H4R26_004904</name>
</gene>
<comment type="caution">
    <text evidence="4">The sequence shown here is derived from an EMBL/GenBank/DDBJ whole genome shotgun (WGS) entry which is preliminary data.</text>
</comment>
<dbReference type="PANTHER" id="PTHR11839">
    <property type="entry name" value="UDP/ADP-SUGAR PYROPHOSPHATASE"/>
    <property type="match status" value="1"/>
</dbReference>
<dbReference type="CDD" id="cd03424">
    <property type="entry name" value="NUDIX_ADPRase_Nudt5_UGPPase_Nudt14"/>
    <property type="match status" value="1"/>
</dbReference>
<keyword evidence="2" id="KW-0378">Hydrolase</keyword>
<dbReference type="GO" id="GO:0080041">
    <property type="term" value="F:ADP-ribose pyrophosphohydrolase activity"/>
    <property type="evidence" value="ECO:0007669"/>
    <property type="project" value="TreeGrafter"/>
</dbReference>
<evidence type="ECO:0000256" key="1">
    <source>
        <dbReference type="ARBA" id="ARBA00001946"/>
    </source>
</evidence>
<dbReference type="Pfam" id="PF00293">
    <property type="entry name" value="NUDIX"/>
    <property type="match status" value="1"/>
</dbReference>
<dbReference type="PROSITE" id="PS51462">
    <property type="entry name" value="NUDIX"/>
    <property type="match status" value="1"/>
</dbReference>
<name>A0A9W8BF95_9FUNG</name>
<dbReference type="InterPro" id="IPR000086">
    <property type="entry name" value="NUDIX_hydrolase_dom"/>
</dbReference>